<dbReference type="Pfam" id="PF13280">
    <property type="entry name" value="WYL"/>
    <property type="match status" value="2"/>
</dbReference>
<protein>
    <recommendedName>
        <fullName evidence="7">Transcriptional regulator</fullName>
    </recommendedName>
</protein>
<dbReference type="EMBL" id="CP036455">
    <property type="protein sequence ID" value="QBI54168.1"/>
    <property type="molecule type" value="Genomic_DNA"/>
</dbReference>
<evidence type="ECO:0008006" key="7">
    <source>
        <dbReference type="Google" id="ProtNLM"/>
    </source>
</evidence>
<dbReference type="RefSeq" id="WP_131098395.1">
    <property type="nucleotide sequence ID" value="NZ_CP036455.1"/>
</dbReference>
<evidence type="ECO:0000313" key="5">
    <source>
        <dbReference type="EMBL" id="QBI54168.1"/>
    </source>
</evidence>
<dbReference type="OrthoDB" id="3268930at2"/>
<evidence type="ECO:0000256" key="1">
    <source>
        <dbReference type="SAM" id="MobiDB-lite"/>
    </source>
</evidence>
<proteinExistence type="predicted"/>
<feature type="region of interest" description="Disordered" evidence="1">
    <location>
        <begin position="469"/>
        <end position="500"/>
    </location>
</feature>
<evidence type="ECO:0000259" key="4">
    <source>
        <dbReference type="Pfam" id="PF25583"/>
    </source>
</evidence>
<accession>A0A4P6Q0T8</accession>
<dbReference type="Pfam" id="PF25583">
    <property type="entry name" value="WCX"/>
    <property type="match status" value="2"/>
</dbReference>
<feature type="domain" description="WYL" evidence="2">
    <location>
        <begin position="146"/>
        <end position="210"/>
    </location>
</feature>
<dbReference type="InterPro" id="IPR057727">
    <property type="entry name" value="WCX_dom"/>
</dbReference>
<evidence type="ECO:0000259" key="3">
    <source>
        <dbReference type="Pfam" id="PF19187"/>
    </source>
</evidence>
<dbReference type="InterPro" id="IPR051534">
    <property type="entry name" value="CBASS_pafABC_assoc_protein"/>
</dbReference>
<dbReference type="Pfam" id="PF19187">
    <property type="entry name" value="HTH_PafC"/>
    <property type="match status" value="1"/>
</dbReference>
<feature type="domain" description="WCX" evidence="4">
    <location>
        <begin position="245"/>
        <end position="320"/>
    </location>
</feature>
<dbReference type="Proteomes" id="UP000292235">
    <property type="component" value="Chromosome"/>
</dbReference>
<reference evidence="5 6" key="1">
    <citation type="submission" date="2019-02" db="EMBL/GenBank/DDBJ databases">
        <authorList>
            <person name="Khodamoradi S."/>
            <person name="Hahnke R.L."/>
            <person name="Kaempfer P."/>
            <person name="Schumann P."/>
            <person name="Rohde M."/>
            <person name="Steinert M."/>
            <person name="Luzhetskyy A."/>
            <person name="Wink J."/>
            <person name="Ruckert C."/>
        </authorList>
    </citation>
    <scope>NUCLEOTIDE SEQUENCE [LARGE SCALE GENOMIC DNA]</scope>
    <source>
        <strain evidence="5 6">M2</strain>
    </source>
</reference>
<dbReference type="PANTHER" id="PTHR34580:SF1">
    <property type="entry name" value="PROTEIN PAFC"/>
    <property type="match status" value="1"/>
</dbReference>
<keyword evidence="6" id="KW-1185">Reference proteome</keyword>
<evidence type="ECO:0000313" key="6">
    <source>
        <dbReference type="Proteomes" id="UP000292235"/>
    </source>
</evidence>
<feature type="region of interest" description="Disordered" evidence="1">
    <location>
        <begin position="323"/>
        <end position="347"/>
    </location>
</feature>
<dbReference type="KEGG" id="strr:EKD16_11925"/>
<feature type="compositionally biased region" description="Acidic residues" evidence="1">
    <location>
        <begin position="326"/>
        <end position="336"/>
    </location>
</feature>
<evidence type="ECO:0000259" key="2">
    <source>
        <dbReference type="Pfam" id="PF13280"/>
    </source>
</evidence>
<name>A0A4P6Q0T8_9ACTN</name>
<gene>
    <name evidence="5" type="ORF">EKD16_11925</name>
</gene>
<feature type="compositionally biased region" description="Low complexity" evidence="1">
    <location>
        <begin position="469"/>
        <end position="480"/>
    </location>
</feature>
<dbReference type="InterPro" id="IPR026881">
    <property type="entry name" value="WYL_dom"/>
</dbReference>
<sequence length="696" mass="75378">MSSKKTERQLNLVICLLATRRFLTAREIRTTVAGYEEAEGDAAFKRMFERDKRELRDSGIPIETGGGDLWSGEEGYRILRAHYQLPEIELLADEAAVLGLAARAWRHAALGDAAAGALLKLRAAGVPVDTDAAPAITPVLGTDEPAFLPIWQAVRDRRPVAFDYRKPGDEVARRRLEPWGVVNVQGHWYVAGYDRDRGAQRVFRLGRIVGAVEIASAGPPVEVPEGVDVRSVVRRGRRGEPQNAARVLVRADSAHELRRGALRIVPGEHTAGGLRWDRIDLPYTDVADLVGAVARFGDRAVIEAPESARDAMAAHLAELAARDPDPETAAETDAEAEPAAATRRHSASSEQLRRLLMLVPYALSHDVRVPEVAAHFGLSQRQVLKDLSLLWMCGLPGYTPGDLIDVDLEAAEATGEIIIGNADTLAQPLRLTADEAASLVVGVELLGELPGVADSEALKRVGEKLRAAAAAPSGAADQAGGPHGARGGEAAEGPDDPLERLTGSVGVRIELGDDVRDVQRRCDEALRAGQLLHLRYLSGYVDEVTERDVDPMGLVVHDGHAFLEGWCRLRGDVRLFRLDRVLDLTVLPEPAEVPARARRRDLSEGVLQLSADDARITLDLEPSARWVTEEYLCSSVREAEGGGVRAVLRTPAPEWVCRLALRLGSQGRVVAPIEVAERVREEARRALSAYGAADLG</sequence>
<dbReference type="InterPro" id="IPR043839">
    <property type="entry name" value="PafC_HTH"/>
</dbReference>
<dbReference type="PROSITE" id="PS52050">
    <property type="entry name" value="WYL"/>
    <property type="match status" value="2"/>
</dbReference>
<feature type="domain" description="WYL" evidence="2">
    <location>
        <begin position="521"/>
        <end position="586"/>
    </location>
</feature>
<feature type="domain" description="WCX" evidence="4">
    <location>
        <begin position="615"/>
        <end position="687"/>
    </location>
</feature>
<dbReference type="AlphaFoldDB" id="A0A4P6Q0T8"/>
<organism evidence="5 6">
    <name type="scientific">Streptomonospora litoralis</name>
    <dbReference type="NCBI Taxonomy" id="2498135"/>
    <lineage>
        <taxon>Bacteria</taxon>
        <taxon>Bacillati</taxon>
        <taxon>Actinomycetota</taxon>
        <taxon>Actinomycetes</taxon>
        <taxon>Streptosporangiales</taxon>
        <taxon>Nocardiopsidaceae</taxon>
        <taxon>Streptomonospora</taxon>
    </lineage>
</organism>
<feature type="domain" description="PafC HTH" evidence="3">
    <location>
        <begin position="350"/>
        <end position="467"/>
    </location>
</feature>
<dbReference type="PANTHER" id="PTHR34580">
    <property type="match status" value="1"/>
</dbReference>